<dbReference type="SUPFAM" id="SSF88946">
    <property type="entry name" value="Sigma2 domain of RNA polymerase sigma factors"/>
    <property type="match status" value="1"/>
</dbReference>
<proteinExistence type="predicted"/>
<name>A0A317F842_9PROT</name>
<evidence type="ECO:0000313" key="2">
    <source>
        <dbReference type="Proteomes" id="UP000245765"/>
    </source>
</evidence>
<accession>A0A317F842</accession>
<dbReference type="InterPro" id="IPR013325">
    <property type="entry name" value="RNA_pol_sigma_r2"/>
</dbReference>
<organism evidence="1 2">
    <name type="scientific">Falsiroseomonas bella</name>
    <dbReference type="NCBI Taxonomy" id="2184016"/>
    <lineage>
        <taxon>Bacteria</taxon>
        <taxon>Pseudomonadati</taxon>
        <taxon>Pseudomonadota</taxon>
        <taxon>Alphaproteobacteria</taxon>
        <taxon>Acetobacterales</taxon>
        <taxon>Roseomonadaceae</taxon>
        <taxon>Falsiroseomonas</taxon>
    </lineage>
</organism>
<comment type="caution">
    <text evidence="1">The sequence shown here is derived from an EMBL/GenBank/DDBJ whole genome shotgun (WGS) entry which is preliminary data.</text>
</comment>
<evidence type="ECO:0000313" key="1">
    <source>
        <dbReference type="EMBL" id="PWS34583.1"/>
    </source>
</evidence>
<dbReference type="Gene3D" id="1.10.1740.10">
    <property type="match status" value="1"/>
</dbReference>
<protein>
    <recommendedName>
        <fullName evidence="3">Sigma-70 family RNA polymerase sigma factor</fullName>
    </recommendedName>
</protein>
<gene>
    <name evidence="1" type="ORF">DFH01_23885</name>
</gene>
<dbReference type="EMBL" id="QGNA01000006">
    <property type="protein sequence ID" value="PWS34583.1"/>
    <property type="molecule type" value="Genomic_DNA"/>
</dbReference>
<dbReference type="GO" id="GO:0006352">
    <property type="term" value="P:DNA-templated transcription initiation"/>
    <property type="evidence" value="ECO:0007669"/>
    <property type="project" value="InterPro"/>
</dbReference>
<reference evidence="2" key="1">
    <citation type="submission" date="2018-05" db="EMBL/GenBank/DDBJ databases">
        <authorList>
            <person name="Du Z."/>
            <person name="Wang X."/>
        </authorList>
    </citation>
    <scope>NUCLEOTIDE SEQUENCE [LARGE SCALE GENOMIC DNA]</scope>
    <source>
        <strain evidence="2">CQN31</strain>
    </source>
</reference>
<dbReference type="GO" id="GO:0003700">
    <property type="term" value="F:DNA-binding transcription factor activity"/>
    <property type="evidence" value="ECO:0007669"/>
    <property type="project" value="InterPro"/>
</dbReference>
<sequence>MCVVYGVREREAPEWDNDHTAIALAAARHIAARRACRAGMPAADRDDLQQDILLAIIERAGRFDPAHAGWATFVGLLARHVVADHCQAASRRHAQMQVALDVGSIDALADARSVTQPPAIDMAQAVDARLDLQRLIGDLPKEQRETLVILLQTEGDVAAAQRRSGRSSSAFYRDVKELRFWLRASGVVALPRGRGKIREVDR</sequence>
<evidence type="ECO:0008006" key="3">
    <source>
        <dbReference type="Google" id="ProtNLM"/>
    </source>
</evidence>
<dbReference type="AlphaFoldDB" id="A0A317F842"/>
<dbReference type="Proteomes" id="UP000245765">
    <property type="component" value="Unassembled WGS sequence"/>
</dbReference>
<keyword evidence="2" id="KW-1185">Reference proteome</keyword>